<dbReference type="EMBL" id="BMDQ01000003">
    <property type="protein sequence ID" value="GGI58168.1"/>
    <property type="molecule type" value="Genomic_DNA"/>
</dbReference>
<feature type="transmembrane region" description="Helical" evidence="1">
    <location>
        <begin position="7"/>
        <end position="25"/>
    </location>
</feature>
<evidence type="ECO:0000313" key="3">
    <source>
        <dbReference type="Proteomes" id="UP000624701"/>
    </source>
</evidence>
<dbReference type="Proteomes" id="UP000624701">
    <property type="component" value="Unassembled WGS sequence"/>
</dbReference>
<protein>
    <submittedName>
        <fullName evidence="2">Uncharacterized protein</fullName>
    </submittedName>
</protein>
<feature type="transmembrane region" description="Helical" evidence="1">
    <location>
        <begin position="70"/>
        <end position="91"/>
    </location>
</feature>
<keyword evidence="3" id="KW-1185">Reference proteome</keyword>
<keyword evidence="1" id="KW-0812">Transmembrane</keyword>
<accession>A0ABQ2C286</accession>
<reference evidence="3" key="1">
    <citation type="journal article" date="2019" name="Int. J. Syst. Evol. Microbiol.">
        <title>The Global Catalogue of Microorganisms (GCM) 10K type strain sequencing project: providing services to taxonomists for standard genome sequencing and annotation.</title>
        <authorList>
            <consortium name="The Broad Institute Genomics Platform"/>
            <consortium name="The Broad Institute Genome Sequencing Center for Infectious Disease"/>
            <person name="Wu L."/>
            <person name="Ma J."/>
        </authorList>
    </citation>
    <scope>NUCLEOTIDE SEQUENCE [LARGE SCALE GENOMIC DNA]</scope>
    <source>
        <strain evidence="3">CCM 8681</strain>
    </source>
</reference>
<keyword evidence="1" id="KW-1133">Transmembrane helix</keyword>
<name>A0ABQ2C286_9FLAO</name>
<sequence>MHRLLAILAFYKPFVVWSLVVNALIGFLNPHLAPALITKLFLTVFAWYYVHETSQRRKLTFYKNLGISPIKLFSILFILDSVLTIIFLTVFKEFT</sequence>
<proteinExistence type="predicted"/>
<keyword evidence="1" id="KW-0472">Membrane</keyword>
<comment type="caution">
    <text evidence="2">The sequence shown here is derived from an EMBL/GenBank/DDBJ whole genome shotgun (WGS) entry which is preliminary data.</text>
</comment>
<feature type="transmembrane region" description="Helical" evidence="1">
    <location>
        <begin position="31"/>
        <end position="50"/>
    </location>
</feature>
<evidence type="ECO:0000256" key="1">
    <source>
        <dbReference type="SAM" id="Phobius"/>
    </source>
</evidence>
<organism evidence="2 3">
    <name type="scientific">Winogradskyella haliclonae</name>
    <dbReference type="NCBI Taxonomy" id="2048558"/>
    <lineage>
        <taxon>Bacteria</taxon>
        <taxon>Pseudomonadati</taxon>
        <taxon>Bacteroidota</taxon>
        <taxon>Flavobacteriia</taxon>
        <taxon>Flavobacteriales</taxon>
        <taxon>Flavobacteriaceae</taxon>
        <taxon>Winogradskyella</taxon>
    </lineage>
</organism>
<evidence type="ECO:0000313" key="2">
    <source>
        <dbReference type="EMBL" id="GGI58168.1"/>
    </source>
</evidence>
<gene>
    <name evidence="2" type="ORF">GCM10011444_24770</name>
</gene>